<protein>
    <submittedName>
        <fullName evidence="1">Uncharacterized protein</fullName>
    </submittedName>
</protein>
<reference evidence="1 2" key="1">
    <citation type="journal article" date="2016" name="Nat. Commun.">
        <title>Extremotolerant tardigrade genome and improved radiotolerance of human cultured cells by tardigrade-unique protein.</title>
        <authorList>
            <person name="Hashimoto T."/>
            <person name="Horikawa D.D."/>
            <person name="Saito Y."/>
            <person name="Kuwahara H."/>
            <person name="Kozuka-Hata H."/>
            <person name="Shin-I T."/>
            <person name="Minakuchi Y."/>
            <person name="Ohishi K."/>
            <person name="Motoyama A."/>
            <person name="Aizu T."/>
            <person name="Enomoto A."/>
            <person name="Kondo K."/>
            <person name="Tanaka S."/>
            <person name="Hara Y."/>
            <person name="Koshikawa S."/>
            <person name="Sagara H."/>
            <person name="Miura T."/>
            <person name="Yokobori S."/>
            <person name="Miyagawa K."/>
            <person name="Suzuki Y."/>
            <person name="Kubo T."/>
            <person name="Oyama M."/>
            <person name="Kohara Y."/>
            <person name="Fujiyama A."/>
            <person name="Arakawa K."/>
            <person name="Katayama T."/>
            <person name="Toyoda A."/>
            <person name="Kunieda T."/>
        </authorList>
    </citation>
    <scope>NUCLEOTIDE SEQUENCE [LARGE SCALE GENOMIC DNA]</scope>
    <source>
        <strain evidence="1 2">YOKOZUNA-1</strain>
    </source>
</reference>
<dbReference type="AlphaFoldDB" id="A0A1D1VTX3"/>
<comment type="caution">
    <text evidence="1">The sequence shown here is derived from an EMBL/GenBank/DDBJ whole genome shotgun (WGS) entry which is preliminary data.</text>
</comment>
<sequence length="159" mass="17635">MFKCGSAISFRPFFTTGATPPPLRYRGLRNTSKAFKFANRLSTNSGQSRVSTRPMISAMEQKALTATDLLKILTIFEKRKLVYSDTLTAFTSPEAIADGGATATTAGYLESSPHSSRCSSIRELRHCGARVFRSSSCLRPLENNRSLRRLIHAYHLRDG</sequence>
<organism evidence="1 2">
    <name type="scientific">Ramazzottius varieornatus</name>
    <name type="common">Water bear</name>
    <name type="synonym">Tardigrade</name>
    <dbReference type="NCBI Taxonomy" id="947166"/>
    <lineage>
        <taxon>Eukaryota</taxon>
        <taxon>Metazoa</taxon>
        <taxon>Ecdysozoa</taxon>
        <taxon>Tardigrada</taxon>
        <taxon>Eutardigrada</taxon>
        <taxon>Parachela</taxon>
        <taxon>Hypsibioidea</taxon>
        <taxon>Ramazzottiidae</taxon>
        <taxon>Ramazzottius</taxon>
    </lineage>
</organism>
<keyword evidence="2" id="KW-1185">Reference proteome</keyword>
<accession>A0A1D1VTX3</accession>
<evidence type="ECO:0000313" key="1">
    <source>
        <dbReference type="EMBL" id="GAV04950.1"/>
    </source>
</evidence>
<name>A0A1D1VTX3_RAMVA</name>
<dbReference type="EMBL" id="BDGG01000011">
    <property type="protein sequence ID" value="GAV04950.1"/>
    <property type="molecule type" value="Genomic_DNA"/>
</dbReference>
<dbReference type="Proteomes" id="UP000186922">
    <property type="component" value="Unassembled WGS sequence"/>
</dbReference>
<gene>
    <name evidence="1" type="primary">RvY_15149-1</name>
    <name evidence="1" type="synonym">RvY_15149.1</name>
    <name evidence="1" type="ORF">RvY_15149</name>
</gene>
<evidence type="ECO:0000313" key="2">
    <source>
        <dbReference type="Proteomes" id="UP000186922"/>
    </source>
</evidence>
<proteinExistence type="predicted"/>